<evidence type="ECO:0000313" key="4">
    <source>
        <dbReference type="Proteomes" id="UP000663879"/>
    </source>
</evidence>
<evidence type="ECO:0000313" key="3">
    <source>
        <dbReference type="EMBL" id="CAF0790227.1"/>
    </source>
</evidence>
<feature type="binding site" evidence="1">
    <location>
        <position position="349"/>
    </location>
    <ligand>
        <name>Zn(2+)</name>
        <dbReference type="ChEBI" id="CHEBI:29105"/>
    </ligand>
</feature>
<feature type="region of interest" description="Disordered" evidence="2">
    <location>
        <begin position="9"/>
        <end position="35"/>
    </location>
</feature>
<dbReference type="Gene3D" id="1.20.140.30">
    <property type="entry name" value="MOB kinase activator"/>
    <property type="match status" value="1"/>
</dbReference>
<feature type="compositionally biased region" description="Low complexity" evidence="2">
    <location>
        <begin position="109"/>
        <end position="123"/>
    </location>
</feature>
<feature type="region of interest" description="Disordered" evidence="2">
    <location>
        <begin position="88"/>
        <end position="127"/>
    </location>
</feature>
<organism evidence="3 4">
    <name type="scientific">Brachionus calyciflorus</name>
    <dbReference type="NCBI Taxonomy" id="104777"/>
    <lineage>
        <taxon>Eukaryota</taxon>
        <taxon>Metazoa</taxon>
        <taxon>Spiralia</taxon>
        <taxon>Gnathifera</taxon>
        <taxon>Rotifera</taxon>
        <taxon>Eurotatoria</taxon>
        <taxon>Monogononta</taxon>
        <taxon>Pseudotrocha</taxon>
        <taxon>Ploima</taxon>
        <taxon>Brachionidae</taxon>
        <taxon>Brachionus</taxon>
    </lineage>
</organism>
<name>A0A813RVU1_9BILA</name>
<keyword evidence="1" id="KW-0862">Zinc</keyword>
<dbReference type="SUPFAM" id="SSF101152">
    <property type="entry name" value="Mob1/phocein"/>
    <property type="match status" value="1"/>
</dbReference>
<feature type="compositionally biased region" description="Low complexity" evidence="2">
    <location>
        <begin position="161"/>
        <end position="181"/>
    </location>
</feature>
<feature type="compositionally biased region" description="Low complexity" evidence="2">
    <location>
        <begin position="23"/>
        <end position="32"/>
    </location>
</feature>
<dbReference type="PANTHER" id="PTHR22599">
    <property type="entry name" value="MPS ONE BINDER KINASE ACTIVATOR-LIKE MOB"/>
    <property type="match status" value="1"/>
</dbReference>
<gene>
    <name evidence="3" type="ORF">OXX778_LOCUS5929</name>
</gene>
<dbReference type="InterPro" id="IPR036703">
    <property type="entry name" value="MOB_kinase_act_sf"/>
</dbReference>
<feature type="binding site" evidence="1">
    <location>
        <position position="429"/>
    </location>
    <ligand>
        <name>Zn(2+)</name>
        <dbReference type="ChEBI" id="CHEBI:29105"/>
    </ligand>
</feature>
<keyword evidence="4" id="KW-1185">Reference proteome</keyword>
<reference evidence="3" key="1">
    <citation type="submission" date="2021-02" db="EMBL/GenBank/DDBJ databases">
        <authorList>
            <person name="Nowell W R."/>
        </authorList>
    </citation>
    <scope>NUCLEOTIDE SEQUENCE</scope>
    <source>
        <strain evidence="3">Ploen Becks lab</strain>
    </source>
</reference>
<accession>A0A813RVU1</accession>
<feature type="binding site" evidence="1">
    <location>
        <position position="344"/>
    </location>
    <ligand>
        <name>Zn(2+)</name>
        <dbReference type="ChEBI" id="CHEBI:29105"/>
    </ligand>
</feature>
<dbReference type="OrthoDB" id="8170117at2759"/>
<comment type="caution">
    <text evidence="3">The sequence shown here is derived from an EMBL/GenBank/DDBJ whole genome shotgun (WGS) entry which is preliminary data.</text>
</comment>
<feature type="binding site" evidence="1">
    <location>
        <position position="424"/>
    </location>
    <ligand>
        <name>Zn(2+)</name>
        <dbReference type="ChEBI" id="CHEBI:29105"/>
    </ligand>
</feature>
<sequence length="524" mass="59545">MNILLTFRKTRKRDKSEGEIDPQENNYNNQEQPSFSNTLNAYYSKHLEKHLRRDQNNFEDNFEDESSQSKSIANKIKTKIPVINKDTKSLTNLPGFRKQRKSSKEEKNTNNLNQNLKTLDLNQPGTTGNTKLATLPFDKKSRLNLESSPISNCSSLETFTNSSTRTISNSSSTSTDTDSGSVQTDLLNKKYSNCESVLDLDQDNMLMTNNNKTIGYSTSSINNFQSSVVQQQPQFVSNIMSSSATSALVSPPSNLNSPIQQNCVNQNLTPANSGSQNNSSNNNKISSLSYLDDCNLKMAFVDQNDLAKLVKLQNLIDHNEWLAFNTKMYFDQINVLFGAISEQCTLQTCPTMNGPCNNQFFWLDEKGKKFKYSASQYIDTSLTYISKIISDESLFPIKHGHQFPSNFEALVKRIHKHLFQILAHMYHSHYKELVHLKLNPYLNSIYFHLYLFGKGFNTIDDKDLEIMDALNKSLVNKYINCSIQQQQLLLNQQPPTIHNNQTPSSSSSGGFSFFRKKLNFNLMA</sequence>
<dbReference type="Pfam" id="PF03637">
    <property type="entry name" value="Mob1_phocein"/>
    <property type="match status" value="1"/>
</dbReference>
<dbReference type="SMART" id="SM01388">
    <property type="entry name" value="Mob1_phocein"/>
    <property type="match status" value="1"/>
</dbReference>
<dbReference type="EMBL" id="CAJNOC010000673">
    <property type="protein sequence ID" value="CAF0790227.1"/>
    <property type="molecule type" value="Genomic_DNA"/>
</dbReference>
<feature type="region of interest" description="Disordered" evidence="2">
    <location>
        <begin position="161"/>
        <end position="182"/>
    </location>
</feature>
<evidence type="ECO:0000256" key="1">
    <source>
        <dbReference type="PIRSR" id="PIRSR605301-1"/>
    </source>
</evidence>
<dbReference type="AlphaFoldDB" id="A0A813RVU1"/>
<dbReference type="Proteomes" id="UP000663879">
    <property type="component" value="Unassembled WGS sequence"/>
</dbReference>
<evidence type="ECO:0000256" key="2">
    <source>
        <dbReference type="SAM" id="MobiDB-lite"/>
    </source>
</evidence>
<dbReference type="InterPro" id="IPR005301">
    <property type="entry name" value="MOB_kinase_act_fam"/>
</dbReference>
<proteinExistence type="predicted"/>
<keyword evidence="1" id="KW-0479">Metal-binding</keyword>
<protein>
    <submittedName>
        <fullName evidence="3">Uncharacterized protein</fullName>
    </submittedName>
</protein>